<proteinExistence type="predicted"/>
<dbReference type="OMA" id="FQDRCLA"/>
<dbReference type="Ensembl" id="ENSOANT00000056334.1">
    <property type="protein sequence ID" value="ENSOANP00000040889.1"/>
    <property type="gene ID" value="ENSOANG00000037376.1"/>
</dbReference>
<dbReference type="GO" id="GO:0000776">
    <property type="term" value="C:kinetochore"/>
    <property type="evidence" value="ECO:0000318"/>
    <property type="project" value="GO_Central"/>
</dbReference>
<accession>A0A6I8NJK0</accession>
<keyword evidence="4" id="KW-1185">Reference proteome</keyword>
<dbReference type="AlphaFoldDB" id="A0A6I8NJK0"/>
<evidence type="ECO:0008006" key="5">
    <source>
        <dbReference type="Google" id="ProtNLM"/>
    </source>
</evidence>
<dbReference type="GeneTree" id="ENSGT00390000010376"/>
<dbReference type="PANTHER" id="PTHR31940:SF2">
    <property type="entry name" value="SMALL KINETOCHORE-ASSOCIATED PROTEIN"/>
    <property type="match status" value="1"/>
</dbReference>
<dbReference type="GO" id="GO:0034451">
    <property type="term" value="C:centriolar satellite"/>
    <property type="evidence" value="ECO:0000318"/>
    <property type="project" value="GO_Central"/>
</dbReference>
<sequence>MGMKTVSPTWDNPIPLCLPQRLEQCSAHSKRLTNTNIIIIIIIKNQHARAQKRASRPPAAFPATEGAGPTPRDVTGARPPPLRPAAAVQHGGVLGSVSTTPVPYNMAAPGAPSPAPPLPYNMAAPRVQAPAPSLPQRKFQFKTGGGSEWQLLVSPCSGPVRTGMAKSKIPVFNFHPAGGLPEDPPAAAATTKWKAPAFSFQLPVILADAQPRGPVPAASKKPCLSKPGEGDGSKANNPAGPESFRAAAQRLKKGADPGLKKISRRGYRPPSRNRPEESLTDKNRLLEAANQQLRLQLAETQGLLREVTEKKELLESFQDRCLAILESRSIDPVTGQQILEELKERTSCQAESASLMDSLMAELRLFNQTVAKQREEVKAAKANLAKAAEERTHFLEKQATFGSRMDDVTAVLEQMEQLLRL</sequence>
<feature type="coiled-coil region" evidence="1">
    <location>
        <begin position="356"/>
        <end position="390"/>
    </location>
</feature>
<dbReference type="Bgee" id="ENSOANG00000037376">
    <property type="expression patterns" value="Expressed in fibroblast and 6 other cell types or tissues"/>
</dbReference>
<evidence type="ECO:0000313" key="3">
    <source>
        <dbReference type="Ensembl" id="ENSOANP00000040889.1"/>
    </source>
</evidence>
<name>A0A6I8NJK0_ORNAN</name>
<dbReference type="InParanoid" id="A0A6I8NJK0"/>
<feature type="region of interest" description="Disordered" evidence="2">
    <location>
        <begin position="51"/>
        <end position="86"/>
    </location>
</feature>
<reference evidence="3" key="1">
    <citation type="submission" date="2025-08" db="UniProtKB">
        <authorList>
            <consortium name="Ensembl"/>
        </authorList>
    </citation>
    <scope>IDENTIFICATION</scope>
    <source>
        <strain evidence="3">Glennie</strain>
    </source>
</reference>
<evidence type="ECO:0000256" key="2">
    <source>
        <dbReference type="SAM" id="MobiDB-lite"/>
    </source>
</evidence>
<dbReference type="GO" id="GO:0000070">
    <property type="term" value="P:mitotic sister chromatid segregation"/>
    <property type="evidence" value="ECO:0000318"/>
    <property type="project" value="GO_Central"/>
</dbReference>
<dbReference type="Proteomes" id="UP000002279">
    <property type="component" value="Unplaced"/>
</dbReference>
<protein>
    <recommendedName>
        <fullName evidence="5">Small kinetochore-associated protein</fullName>
    </recommendedName>
</protein>
<feature type="compositionally biased region" description="Basic and acidic residues" evidence="2">
    <location>
        <begin position="273"/>
        <end position="282"/>
    </location>
</feature>
<dbReference type="FunCoup" id="A0A6I8NJK0">
    <property type="interactions" value="675"/>
</dbReference>
<evidence type="ECO:0000313" key="4">
    <source>
        <dbReference type="Proteomes" id="UP000002279"/>
    </source>
</evidence>
<dbReference type="GO" id="GO:0035371">
    <property type="term" value="C:microtubule plus-end"/>
    <property type="evidence" value="ECO:0000318"/>
    <property type="project" value="GO_Central"/>
</dbReference>
<feature type="region of interest" description="Disordered" evidence="2">
    <location>
        <begin position="211"/>
        <end position="282"/>
    </location>
</feature>
<reference evidence="3" key="2">
    <citation type="submission" date="2025-09" db="UniProtKB">
        <authorList>
            <consortium name="Ensembl"/>
        </authorList>
    </citation>
    <scope>IDENTIFICATION</scope>
    <source>
        <strain evidence="3">Glennie</strain>
    </source>
</reference>
<organism evidence="3 4">
    <name type="scientific">Ornithorhynchus anatinus</name>
    <name type="common">Duckbill platypus</name>
    <dbReference type="NCBI Taxonomy" id="9258"/>
    <lineage>
        <taxon>Eukaryota</taxon>
        <taxon>Metazoa</taxon>
        <taxon>Chordata</taxon>
        <taxon>Craniata</taxon>
        <taxon>Vertebrata</taxon>
        <taxon>Euteleostomi</taxon>
        <taxon>Mammalia</taxon>
        <taxon>Monotremata</taxon>
        <taxon>Ornithorhynchidae</taxon>
        <taxon>Ornithorhynchus</taxon>
    </lineage>
</organism>
<dbReference type="InterPro" id="IPR033373">
    <property type="entry name" value="SKAP"/>
</dbReference>
<dbReference type="GO" id="GO:0051988">
    <property type="term" value="P:regulation of attachment of spindle microtubules to kinetochore"/>
    <property type="evidence" value="ECO:0000318"/>
    <property type="project" value="GO_Central"/>
</dbReference>
<dbReference type="GO" id="GO:0072686">
    <property type="term" value="C:mitotic spindle"/>
    <property type="evidence" value="ECO:0000318"/>
    <property type="project" value="GO_Central"/>
</dbReference>
<evidence type="ECO:0000256" key="1">
    <source>
        <dbReference type="SAM" id="Coils"/>
    </source>
</evidence>
<dbReference type="PANTHER" id="PTHR31940">
    <property type="entry name" value="SMALL KINETOCHORE-ASSOCIATED PROTEIN"/>
    <property type="match status" value="1"/>
</dbReference>
<dbReference type="GO" id="GO:0007051">
    <property type="term" value="P:spindle organization"/>
    <property type="evidence" value="ECO:0000318"/>
    <property type="project" value="GO_Central"/>
</dbReference>
<keyword evidence="1" id="KW-0175">Coiled coil</keyword>
<gene>
    <name evidence="3" type="primary">KNSTRN</name>
</gene>